<dbReference type="InParanoid" id="A0A1D3DAD7"/>
<dbReference type="SMART" id="SM00273">
    <property type="entry name" value="ENTH"/>
    <property type="match status" value="1"/>
</dbReference>
<feature type="compositionally biased region" description="Polar residues" evidence="1">
    <location>
        <begin position="445"/>
        <end position="466"/>
    </location>
</feature>
<dbReference type="SUPFAM" id="SSF48464">
    <property type="entry name" value="ENTH/VHS domain"/>
    <property type="match status" value="1"/>
</dbReference>
<dbReference type="PANTHER" id="PTHR12276">
    <property type="entry name" value="EPSIN/ENT-RELATED"/>
    <property type="match status" value="1"/>
</dbReference>
<reference evidence="3 4" key="1">
    <citation type="journal article" date="2016" name="BMC Genomics">
        <title>Comparative genomics reveals Cyclospora cayetanensis possesses coccidia-like metabolism and invasion components but unique surface antigens.</title>
        <authorList>
            <person name="Liu S."/>
            <person name="Wang L."/>
            <person name="Zheng H."/>
            <person name="Xu Z."/>
            <person name="Roellig D.M."/>
            <person name="Li N."/>
            <person name="Frace M.A."/>
            <person name="Tang K."/>
            <person name="Arrowood M.J."/>
            <person name="Moss D.M."/>
            <person name="Zhang L."/>
            <person name="Feng Y."/>
            <person name="Xiao L."/>
        </authorList>
    </citation>
    <scope>NUCLEOTIDE SEQUENCE [LARGE SCALE GENOMIC DNA]</scope>
    <source>
        <strain evidence="3 4">CHN_HEN01</strain>
    </source>
</reference>
<feature type="compositionally biased region" description="Low complexity" evidence="1">
    <location>
        <begin position="181"/>
        <end position="190"/>
    </location>
</feature>
<feature type="region of interest" description="Disordered" evidence="1">
    <location>
        <begin position="421"/>
        <end position="491"/>
    </location>
</feature>
<dbReference type="EMBL" id="JROU02000086">
    <property type="protein sequence ID" value="OEH80416.1"/>
    <property type="molecule type" value="Genomic_DNA"/>
</dbReference>
<feature type="region of interest" description="Disordered" evidence="1">
    <location>
        <begin position="181"/>
        <end position="264"/>
    </location>
</feature>
<feature type="compositionally biased region" description="Basic and acidic residues" evidence="1">
    <location>
        <begin position="240"/>
        <end position="249"/>
    </location>
</feature>
<evidence type="ECO:0000313" key="3">
    <source>
        <dbReference type="EMBL" id="OEH80416.1"/>
    </source>
</evidence>
<feature type="region of interest" description="Disordered" evidence="1">
    <location>
        <begin position="321"/>
        <end position="343"/>
    </location>
</feature>
<feature type="domain" description="ENTH" evidence="2">
    <location>
        <begin position="33"/>
        <end position="164"/>
    </location>
</feature>
<evidence type="ECO:0000259" key="2">
    <source>
        <dbReference type="PROSITE" id="PS50942"/>
    </source>
</evidence>
<feature type="compositionally biased region" description="Low complexity" evidence="1">
    <location>
        <begin position="200"/>
        <end position="214"/>
    </location>
</feature>
<dbReference type="VEuPathDB" id="ToxoDB:LOC34621401"/>
<dbReference type="Proteomes" id="UP000095192">
    <property type="component" value="Unassembled WGS sequence"/>
</dbReference>
<keyword evidence="4" id="KW-1185">Reference proteome</keyword>
<dbReference type="GO" id="GO:0005768">
    <property type="term" value="C:endosome"/>
    <property type="evidence" value="ECO:0007669"/>
    <property type="project" value="TreeGrafter"/>
</dbReference>
<proteinExistence type="predicted"/>
<dbReference type="InterPro" id="IPR013809">
    <property type="entry name" value="ENTH"/>
</dbReference>
<gene>
    <name evidence="3" type="ORF">cyc_04958</name>
</gene>
<accession>A0A1D3DAD7</accession>
<dbReference type="VEuPathDB" id="ToxoDB:cyc_04958"/>
<evidence type="ECO:0000256" key="1">
    <source>
        <dbReference type="SAM" id="MobiDB-lite"/>
    </source>
</evidence>
<name>A0A1D3DAD7_9EIME</name>
<dbReference type="GO" id="GO:0030276">
    <property type="term" value="F:clathrin binding"/>
    <property type="evidence" value="ECO:0007669"/>
    <property type="project" value="TreeGrafter"/>
</dbReference>
<dbReference type="GO" id="GO:0030125">
    <property type="term" value="C:clathrin vesicle coat"/>
    <property type="evidence" value="ECO:0007669"/>
    <property type="project" value="TreeGrafter"/>
</dbReference>
<organism evidence="3 4">
    <name type="scientific">Cyclospora cayetanensis</name>
    <dbReference type="NCBI Taxonomy" id="88456"/>
    <lineage>
        <taxon>Eukaryota</taxon>
        <taxon>Sar</taxon>
        <taxon>Alveolata</taxon>
        <taxon>Apicomplexa</taxon>
        <taxon>Conoidasida</taxon>
        <taxon>Coccidia</taxon>
        <taxon>Eucoccidiorida</taxon>
        <taxon>Eimeriorina</taxon>
        <taxon>Eimeriidae</taxon>
        <taxon>Cyclospora</taxon>
    </lineage>
</organism>
<protein>
    <submittedName>
        <fullName evidence="3">EPN3 protein</fullName>
    </submittedName>
</protein>
<comment type="caution">
    <text evidence="3">The sequence shown here is derived from an EMBL/GenBank/DDBJ whole genome shotgun (WGS) entry which is preliminary data.</text>
</comment>
<dbReference type="GO" id="GO:0005886">
    <property type="term" value="C:plasma membrane"/>
    <property type="evidence" value="ECO:0007669"/>
    <property type="project" value="TreeGrafter"/>
</dbReference>
<dbReference type="Pfam" id="PF01417">
    <property type="entry name" value="ENTH"/>
    <property type="match status" value="1"/>
</dbReference>
<sequence>MSFFTSSSMDKLGSRLASLVSSASEKVKEAAERTITKETPLEKNLREALSDKNWGCATSILSEIARASYSYSDCVSISKTMWDAIGEPPKRWRRIFKGLTMLEYMLKNGTEKFAEEARDRSYLLRTLQSFSWSEEGRDKGAGIREKAGICTTLVFDAAELKAAREEAAKNRDKYIGISSASSMACRSSSRGHTAATGLGSDSRYSSNRDPSSRNSRGEESTPRVADVPSSANKEKHRASGKKEGAKKSDAASPENSKASPVAKSRVQQADLLGFDSPPIGTQATSVEASSFASGNVWCEAPAAAGNLSLDSASNFEAFLPPPPPGAGAPSGAFPPAELPGAPRTTGDIGADDLFGCFQAASPPTTTGMSGSSNPLDAVAAAFAAPASPPATAGWTSATSTGGKGLGTSSLDALQGLQQLNTEPPTATPALFTLEKPSPTPDAAPQWQQPFTMGNSCNHDATNSNNAFPDPFSPWQQQAAAGSFASLEPGLF</sequence>
<dbReference type="Gene3D" id="1.25.40.90">
    <property type="match status" value="1"/>
</dbReference>
<dbReference type="PROSITE" id="PS50942">
    <property type="entry name" value="ENTH"/>
    <property type="match status" value="1"/>
</dbReference>
<dbReference type="GO" id="GO:0006897">
    <property type="term" value="P:endocytosis"/>
    <property type="evidence" value="ECO:0007669"/>
    <property type="project" value="TreeGrafter"/>
</dbReference>
<dbReference type="CDD" id="cd03571">
    <property type="entry name" value="ENTH"/>
    <property type="match status" value="1"/>
</dbReference>
<dbReference type="AlphaFoldDB" id="A0A1D3DAD7"/>
<dbReference type="PANTHER" id="PTHR12276:SF45">
    <property type="entry name" value="CLATHRIN INTERACTOR 1"/>
    <property type="match status" value="1"/>
</dbReference>
<dbReference type="InterPro" id="IPR008942">
    <property type="entry name" value="ENTH_VHS"/>
</dbReference>
<dbReference type="GO" id="GO:0005543">
    <property type="term" value="F:phospholipid binding"/>
    <property type="evidence" value="ECO:0007669"/>
    <property type="project" value="TreeGrafter"/>
</dbReference>
<evidence type="ECO:0000313" key="4">
    <source>
        <dbReference type="Proteomes" id="UP000095192"/>
    </source>
</evidence>